<gene>
    <name evidence="1" type="ORF">BSZ37_09065</name>
</gene>
<accession>A0A271IZL4</accession>
<dbReference type="EMBL" id="MQWD01000001">
    <property type="protein sequence ID" value="PAP76580.1"/>
    <property type="molecule type" value="Genomic_DNA"/>
</dbReference>
<comment type="caution">
    <text evidence="1">The sequence shown here is derived from an EMBL/GenBank/DDBJ whole genome shotgun (WGS) entry which is preliminary data.</text>
</comment>
<name>A0A271IZL4_9BACT</name>
<dbReference type="Proteomes" id="UP000216339">
    <property type="component" value="Unassembled WGS sequence"/>
</dbReference>
<evidence type="ECO:0000313" key="2">
    <source>
        <dbReference type="Proteomes" id="UP000216339"/>
    </source>
</evidence>
<protein>
    <recommendedName>
        <fullName evidence="3">DUF4249 domain-containing protein</fullName>
    </recommendedName>
</protein>
<reference evidence="1 2" key="1">
    <citation type="submission" date="2016-11" db="EMBL/GenBank/DDBJ databases">
        <title>Study of marine rhodopsin-containing bacteria.</title>
        <authorList>
            <person name="Yoshizawa S."/>
            <person name="Kumagai Y."/>
            <person name="Kogure K."/>
        </authorList>
    </citation>
    <scope>NUCLEOTIDE SEQUENCE [LARGE SCALE GENOMIC DNA]</scope>
    <source>
        <strain evidence="1 2">SAORIC-28</strain>
    </source>
</reference>
<organism evidence="1 2">
    <name type="scientific">Rubrivirga marina</name>
    <dbReference type="NCBI Taxonomy" id="1196024"/>
    <lineage>
        <taxon>Bacteria</taxon>
        <taxon>Pseudomonadati</taxon>
        <taxon>Rhodothermota</taxon>
        <taxon>Rhodothermia</taxon>
        <taxon>Rhodothermales</taxon>
        <taxon>Rubricoccaceae</taxon>
        <taxon>Rubrivirga</taxon>
    </lineage>
</organism>
<evidence type="ECO:0000313" key="1">
    <source>
        <dbReference type="EMBL" id="PAP76580.1"/>
    </source>
</evidence>
<evidence type="ECO:0008006" key="3">
    <source>
        <dbReference type="Google" id="ProtNLM"/>
    </source>
</evidence>
<dbReference type="AlphaFoldDB" id="A0A271IZL4"/>
<dbReference type="PROSITE" id="PS51257">
    <property type="entry name" value="PROKAR_LIPOPROTEIN"/>
    <property type="match status" value="1"/>
</dbReference>
<sequence>MHHDPVRRAALLLGLALAACEAPLDPIAPSDRVFSMSGYLDASADTQWVRVEPFGTVAGPVSGSIDAAVTLVTPDGARVPMTQRVRDFQTGPAHLFWTTEPVGAGMTYRVEAERSDGALARATVRMPDDEAVTLTLVDGLINCPTLVIVEGAERLADVRARYELLGPARAGEVYEFSKRASLTRGAGGAFTAQVFFGEDATAMEINLFPGVEPIAPEIVVAVATDDWPEVEGLTLEEALASAELDRVEGGVGFIGGTVTTTARFIPGYGLLPFPLDPRPPEPCFP</sequence>
<keyword evidence="2" id="KW-1185">Reference proteome</keyword>
<proteinExistence type="predicted"/>